<reference evidence="6 7" key="1">
    <citation type="submission" date="2024-08" db="EMBL/GenBank/DDBJ databases">
        <title>Genome sequence of Streptomyces aureus CACIA-1.46HGO.</title>
        <authorList>
            <person name="Evangelista-Martinez Z."/>
        </authorList>
    </citation>
    <scope>NUCLEOTIDE SEQUENCE [LARGE SCALE GENOMIC DNA]</scope>
    <source>
        <strain evidence="6 7">CACIA-1.46HGO</strain>
    </source>
</reference>
<dbReference type="InterPro" id="IPR052704">
    <property type="entry name" value="ECF_Sigma-70_Domain"/>
</dbReference>
<dbReference type="InterPro" id="IPR013249">
    <property type="entry name" value="RNA_pol_sigma70_r4_t2"/>
</dbReference>
<dbReference type="SUPFAM" id="SSF88659">
    <property type="entry name" value="Sigma3 and sigma4 domains of RNA polymerase sigma factors"/>
    <property type="match status" value="1"/>
</dbReference>
<dbReference type="Proteomes" id="UP001571476">
    <property type="component" value="Unassembled WGS sequence"/>
</dbReference>
<dbReference type="Pfam" id="PF08281">
    <property type="entry name" value="Sigma70_r4_2"/>
    <property type="match status" value="1"/>
</dbReference>
<evidence type="ECO:0000313" key="7">
    <source>
        <dbReference type="Proteomes" id="UP001571476"/>
    </source>
</evidence>
<organism evidence="6 7">
    <name type="scientific">Streptomyces aureus</name>
    <dbReference type="NCBI Taxonomy" id="193461"/>
    <lineage>
        <taxon>Bacteria</taxon>
        <taxon>Bacillati</taxon>
        <taxon>Actinomycetota</taxon>
        <taxon>Actinomycetes</taxon>
        <taxon>Kitasatosporales</taxon>
        <taxon>Streptomycetaceae</taxon>
        <taxon>Streptomyces</taxon>
    </lineage>
</organism>
<keyword evidence="3" id="KW-0731">Sigma factor</keyword>
<dbReference type="InterPro" id="IPR013324">
    <property type="entry name" value="RNA_pol_sigma_r3/r4-like"/>
</dbReference>
<accession>A0ABV4SVZ4</accession>
<evidence type="ECO:0000256" key="4">
    <source>
        <dbReference type="ARBA" id="ARBA00023163"/>
    </source>
</evidence>
<evidence type="ECO:0000259" key="5">
    <source>
        <dbReference type="Pfam" id="PF08281"/>
    </source>
</evidence>
<comment type="similarity">
    <text evidence="1">Belongs to the sigma-70 factor family. ECF subfamily.</text>
</comment>
<dbReference type="EMBL" id="JBGOSP010000040">
    <property type="protein sequence ID" value="MFA3842592.1"/>
    <property type="molecule type" value="Genomic_DNA"/>
</dbReference>
<keyword evidence="2" id="KW-0805">Transcription regulation</keyword>
<name>A0ABV4SVZ4_9ACTN</name>
<keyword evidence="7" id="KW-1185">Reference proteome</keyword>
<evidence type="ECO:0000256" key="3">
    <source>
        <dbReference type="ARBA" id="ARBA00023082"/>
    </source>
</evidence>
<protein>
    <submittedName>
        <fullName evidence="6">Sigma factor-like helix-turn-helix DNA-binding protein</fullName>
    </submittedName>
</protein>
<gene>
    <name evidence="6" type="ORF">ACEG43_41600</name>
</gene>
<dbReference type="PANTHER" id="PTHR30173">
    <property type="entry name" value="SIGMA 19 FACTOR"/>
    <property type="match status" value="1"/>
</dbReference>
<keyword evidence="4" id="KW-0804">Transcription</keyword>
<proteinExistence type="inferred from homology"/>
<dbReference type="RefSeq" id="WP_372566537.1">
    <property type="nucleotide sequence ID" value="NZ_JBGOSP010000040.1"/>
</dbReference>
<dbReference type="Gene3D" id="1.10.10.10">
    <property type="entry name" value="Winged helix-like DNA-binding domain superfamily/Winged helix DNA-binding domain"/>
    <property type="match status" value="1"/>
</dbReference>
<evidence type="ECO:0000313" key="6">
    <source>
        <dbReference type="EMBL" id="MFA3842592.1"/>
    </source>
</evidence>
<evidence type="ECO:0000256" key="1">
    <source>
        <dbReference type="ARBA" id="ARBA00010641"/>
    </source>
</evidence>
<dbReference type="PANTHER" id="PTHR30173:SF43">
    <property type="entry name" value="ECF RNA POLYMERASE SIGMA FACTOR SIGI-RELATED"/>
    <property type="match status" value="1"/>
</dbReference>
<feature type="domain" description="RNA polymerase sigma factor 70 region 4 type 2" evidence="5">
    <location>
        <begin position="4"/>
        <end position="52"/>
    </location>
</feature>
<sequence>MGVLGALDSITPAERVAFVFHCVFIMSYAETAETVGRSPVACRKLATSARRSIASQPTRQQ</sequence>
<evidence type="ECO:0000256" key="2">
    <source>
        <dbReference type="ARBA" id="ARBA00023015"/>
    </source>
</evidence>
<dbReference type="InterPro" id="IPR036388">
    <property type="entry name" value="WH-like_DNA-bd_sf"/>
</dbReference>
<comment type="caution">
    <text evidence="6">The sequence shown here is derived from an EMBL/GenBank/DDBJ whole genome shotgun (WGS) entry which is preliminary data.</text>
</comment>